<keyword evidence="1" id="KW-1133">Transmembrane helix</keyword>
<name>A0ABY3G5R9_9BACT</name>
<gene>
    <name evidence="2" type="ORF">XK09_07920</name>
</gene>
<dbReference type="Proteomes" id="UP000321599">
    <property type="component" value="Unassembled WGS sequence"/>
</dbReference>
<evidence type="ECO:0000313" key="2">
    <source>
        <dbReference type="EMBL" id="TWO27663.1"/>
    </source>
</evidence>
<accession>A0ABY3G5R9</accession>
<feature type="transmembrane region" description="Helical" evidence="1">
    <location>
        <begin position="76"/>
        <end position="94"/>
    </location>
</feature>
<evidence type="ECO:0000256" key="1">
    <source>
        <dbReference type="SAM" id="Phobius"/>
    </source>
</evidence>
<dbReference type="EMBL" id="VOAV01000032">
    <property type="protein sequence ID" value="TWO27663.1"/>
    <property type="molecule type" value="Genomic_DNA"/>
</dbReference>
<comment type="caution">
    <text evidence="2">The sequence shown here is derived from an EMBL/GenBank/DDBJ whole genome shotgun (WGS) entry which is preliminary data.</text>
</comment>
<keyword evidence="3" id="KW-1185">Reference proteome</keyword>
<organism evidence="2 3">
    <name type="scientific">Campylobacter lanienae</name>
    <dbReference type="NCBI Taxonomy" id="75658"/>
    <lineage>
        <taxon>Bacteria</taxon>
        <taxon>Pseudomonadati</taxon>
        <taxon>Campylobacterota</taxon>
        <taxon>Epsilonproteobacteria</taxon>
        <taxon>Campylobacterales</taxon>
        <taxon>Campylobacteraceae</taxon>
        <taxon>Campylobacter</taxon>
    </lineage>
</organism>
<keyword evidence="1" id="KW-0812">Transmembrane</keyword>
<keyword evidence="1" id="KW-0472">Membrane</keyword>
<proteinExistence type="predicted"/>
<dbReference type="RefSeq" id="WP_147499193.1">
    <property type="nucleotide sequence ID" value="NZ_VOAV01000032.1"/>
</dbReference>
<sequence>MAIIKACGGIIEAHHADPIWVREHFKNDIELLRTGEVPKKSDEEIAKANELLLRIWAVWGIALLACIAYGYNPWFIAVIVIGFIFCIGATGAISGHNSGRSLWLTARNNGFRYDSDSDVTYIAQLQLMGLSLIPKELKEKAEAECRILKGHTMYRYPITYEKIHLSRYHNWSNATISFKLVDRVRTIEVTTKDRRIVIEIAKLKKYEKYVQGIGRFVHNTEMDGRSFNKLFSSKTVFNNSSISFYTLYERHKGELGIVEKPQAFRKLYITIHPKTGDNEKGNYRLEKTVEDWEIVELVDERFNPDVYRALEDDKALDKAIKAELI</sequence>
<evidence type="ECO:0000313" key="3">
    <source>
        <dbReference type="Proteomes" id="UP000321599"/>
    </source>
</evidence>
<evidence type="ECO:0008006" key="4">
    <source>
        <dbReference type="Google" id="ProtNLM"/>
    </source>
</evidence>
<reference evidence="2 3" key="1">
    <citation type="submission" date="2019-07" db="EMBL/GenBank/DDBJ databases">
        <title>Rapid identification of Enteric Bacteria from Whole Genome Sequences (WGS) using Average Nucleotide Identity (ANI).</title>
        <authorList>
            <person name="Lane C."/>
        </authorList>
    </citation>
    <scope>NUCLEOTIDE SEQUENCE [LARGE SCALE GENOMIC DNA]</scope>
    <source>
        <strain evidence="2 3">2013D-9588</strain>
    </source>
</reference>
<protein>
    <recommendedName>
        <fullName evidence="4">DUF3137 domain-containing protein</fullName>
    </recommendedName>
</protein>
<feature type="transmembrane region" description="Helical" evidence="1">
    <location>
        <begin position="51"/>
        <end position="70"/>
    </location>
</feature>